<evidence type="ECO:0000256" key="3">
    <source>
        <dbReference type="ARBA" id="ARBA00022692"/>
    </source>
</evidence>
<keyword evidence="3 7" id="KW-0812">Transmembrane</keyword>
<feature type="region of interest" description="Disordered" evidence="6">
    <location>
        <begin position="455"/>
        <end position="485"/>
    </location>
</feature>
<accession>A0A496PI37</accession>
<comment type="subcellular location">
    <subcellularLocation>
        <location evidence="1">Membrane</location>
        <topology evidence="1">Multi-pass membrane protein</topology>
    </subcellularLocation>
</comment>
<dbReference type="EMBL" id="QQXL01000005">
    <property type="protein sequence ID" value="RKW70151.1"/>
    <property type="molecule type" value="Genomic_DNA"/>
</dbReference>
<evidence type="ECO:0000313" key="9">
    <source>
        <dbReference type="Proteomes" id="UP000273119"/>
    </source>
</evidence>
<feature type="transmembrane region" description="Helical" evidence="7">
    <location>
        <begin position="252"/>
        <end position="275"/>
    </location>
</feature>
<evidence type="ECO:0000256" key="5">
    <source>
        <dbReference type="ARBA" id="ARBA00023136"/>
    </source>
</evidence>
<feature type="compositionally biased region" description="Low complexity" evidence="6">
    <location>
        <begin position="69"/>
        <end position="90"/>
    </location>
</feature>
<sequence>MSQHPGASDPEQNPVAPHAQTDRITPEAAESAAKGTGTQAHNPTERIAPPSGSAVRPGRRPAQAKRLTAGSDSGSDAGSDSVATADAAPHPADPREDITATAGIPKVPAAKDPKTKSSLPRFLTVTLGLAAVVIILMFVRELQDIIAPIFLGLNLMIVAYPIQHWLSKVMHRYIAAIVALVAVLAVLVAFVWACVWALVELINALPQYNSEFLALWGEITNLIKQIGFDAGEVNSALKEIKPNDVMGLLMPLLSNVSSIASLLATLVMATFFLAMDSASMSNRLKLLRLVQPRALAVVSDFTLGVRRYWLVTTVFGLIVALADVAALTIIGVPLVWVWGVLSFLTNYIPNVGFVVGVIPPALLALLSGGPMQALAVLIVYCVLNFVIQVLVQPKFTGESVGVTPVVSFFSLLFWVFVLGPLGALLALPATLLIKALLIDADPNARWINLFIASSPDSALPDDEQPEPRSPRKRDKVRERKALLRG</sequence>
<dbReference type="GO" id="GO:0055085">
    <property type="term" value="P:transmembrane transport"/>
    <property type="evidence" value="ECO:0007669"/>
    <property type="project" value="TreeGrafter"/>
</dbReference>
<gene>
    <name evidence="8" type="ORF">DWQ67_09395</name>
</gene>
<evidence type="ECO:0000256" key="4">
    <source>
        <dbReference type="ARBA" id="ARBA00022989"/>
    </source>
</evidence>
<feature type="transmembrane region" description="Helical" evidence="7">
    <location>
        <begin position="373"/>
        <end position="391"/>
    </location>
</feature>
<evidence type="ECO:0000256" key="2">
    <source>
        <dbReference type="ARBA" id="ARBA00009773"/>
    </source>
</evidence>
<keyword evidence="5 7" id="KW-0472">Membrane</keyword>
<feature type="region of interest" description="Disordered" evidence="6">
    <location>
        <begin position="1"/>
        <end position="116"/>
    </location>
</feature>
<dbReference type="AlphaFoldDB" id="A0A496PI37"/>
<name>A0A496PI37_9MICC</name>
<dbReference type="PANTHER" id="PTHR21716">
    <property type="entry name" value="TRANSMEMBRANE PROTEIN"/>
    <property type="match status" value="1"/>
</dbReference>
<organism evidence="8 9">
    <name type="scientific">Galactobacter caseinivorans</name>
    <dbReference type="NCBI Taxonomy" id="2676123"/>
    <lineage>
        <taxon>Bacteria</taxon>
        <taxon>Bacillati</taxon>
        <taxon>Actinomycetota</taxon>
        <taxon>Actinomycetes</taxon>
        <taxon>Micrococcales</taxon>
        <taxon>Micrococcaceae</taxon>
        <taxon>Galactobacter</taxon>
    </lineage>
</organism>
<feature type="transmembrane region" description="Helical" evidence="7">
    <location>
        <begin position="347"/>
        <end position="366"/>
    </location>
</feature>
<dbReference type="Proteomes" id="UP000273119">
    <property type="component" value="Unassembled WGS sequence"/>
</dbReference>
<comment type="similarity">
    <text evidence="2">Belongs to the autoinducer-2 exporter (AI-2E) (TC 2.A.86) family.</text>
</comment>
<feature type="transmembrane region" description="Helical" evidence="7">
    <location>
        <begin position="122"/>
        <end position="139"/>
    </location>
</feature>
<dbReference type="InterPro" id="IPR002549">
    <property type="entry name" value="AI-2E-like"/>
</dbReference>
<protein>
    <submittedName>
        <fullName evidence="8">AI-2E family transporter</fullName>
    </submittedName>
</protein>
<dbReference type="Pfam" id="PF01594">
    <property type="entry name" value="AI-2E_transport"/>
    <property type="match status" value="1"/>
</dbReference>
<proteinExistence type="inferred from homology"/>
<evidence type="ECO:0000256" key="1">
    <source>
        <dbReference type="ARBA" id="ARBA00004141"/>
    </source>
</evidence>
<comment type="caution">
    <text evidence="8">The sequence shown here is derived from an EMBL/GenBank/DDBJ whole genome shotgun (WGS) entry which is preliminary data.</text>
</comment>
<feature type="transmembrane region" description="Helical" evidence="7">
    <location>
        <begin position="145"/>
        <end position="162"/>
    </location>
</feature>
<feature type="transmembrane region" description="Helical" evidence="7">
    <location>
        <begin position="174"/>
        <end position="199"/>
    </location>
</feature>
<reference evidence="8 9" key="1">
    <citation type="submission" date="2018-07" db="EMBL/GenBank/DDBJ databases">
        <title>Arthrobacter sp. nov., isolated from raw cow's milk with high bacterial count.</title>
        <authorList>
            <person name="Hahne J."/>
            <person name="Isele D."/>
            <person name="Lipski A."/>
        </authorList>
    </citation>
    <scope>NUCLEOTIDE SEQUENCE [LARGE SCALE GENOMIC DNA]</scope>
    <source>
        <strain evidence="8 9">JZ R-183</strain>
    </source>
</reference>
<dbReference type="PANTHER" id="PTHR21716:SF64">
    <property type="entry name" value="AI-2 TRANSPORT PROTEIN TQSA"/>
    <property type="match status" value="1"/>
</dbReference>
<dbReference type="RefSeq" id="WP_121485340.1">
    <property type="nucleotide sequence ID" value="NZ_QQXL01000005.1"/>
</dbReference>
<dbReference type="GO" id="GO:0016020">
    <property type="term" value="C:membrane"/>
    <property type="evidence" value="ECO:0007669"/>
    <property type="project" value="UniProtKB-SubCell"/>
</dbReference>
<evidence type="ECO:0000313" key="8">
    <source>
        <dbReference type="EMBL" id="RKW70151.1"/>
    </source>
</evidence>
<feature type="compositionally biased region" description="Basic and acidic residues" evidence="6">
    <location>
        <begin position="465"/>
        <end position="485"/>
    </location>
</feature>
<keyword evidence="4 7" id="KW-1133">Transmembrane helix</keyword>
<feature type="transmembrane region" description="Helical" evidence="7">
    <location>
        <begin position="308"/>
        <end position="341"/>
    </location>
</feature>
<feature type="transmembrane region" description="Helical" evidence="7">
    <location>
        <begin position="411"/>
        <end position="437"/>
    </location>
</feature>
<evidence type="ECO:0000256" key="7">
    <source>
        <dbReference type="SAM" id="Phobius"/>
    </source>
</evidence>
<evidence type="ECO:0000256" key="6">
    <source>
        <dbReference type="SAM" id="MobiDB-lite"/>
    </source>
</evidence>
<keyword evidence="9" id="KW-1185">Reference proteome</keyword>